<dbReference type="RefSeq" id="WP_008625489.1">
    <property type="nucleotide sequence ID" value="NZ_GL883826.1"/>
</dbReference>
<sequence length="41" mass="4347">MLDKSIGSMVVAYGMGVACDGVVVLHKYAGKSGSFNSSFFW</sequence>
<dbReference type="Proteomes" id="UP000005546">
    <property type="component" value="Unassembled WGS sequence"/>
</dbReference>
<reference evidence="1 2" key="1">
    <citation type="submission" date="2011-02" db="EMBL/GenBank/DDBJ databases">
        <authorList>
            <person name="Weinstock G."/>
            <person name="Sodergren E."/>
            <person name="Clifton S."/>
            <person name="Fulton L."/>
            <person name="Fulton B."/>
            <person name="Courtney L."/>
            <person name="Fronick C."/>
            <person name="Harrison M."/>
            <person name="Strong C."/>
            <person name="Farmer C."/>
            <person name="Delahaunty K."/>
            <person name="Markovic C."/>
            <person name="Hall O."/>
            <person name="Minx P."/>
            <person name="Tomlinson C."/>
            <person name="Mitreva M."/>
            <person name="Hou S."/>
            <person name="Chen J."/>
            <person name="Wollam A."/>
            <person name="Pepin K.H."/>
            <person name="Johnson M."/>
            <person name="Bhonagiri V."/>
            <person name="Zhang X."/>
            <person name="Suruliraj S."/>
            <person name="Warren W."/>
            <person name="Chinwalla A."/>
            <person name="Mardis E.R."/>
            <person name="Wilson R.K."/>
        </authorList>
    </citation>
    <scope>NUCLEOTIDE SEQUENCE [LARGE SCALE GENOMIC DNA]</scope>
    <source>
        <strain evidence="1 2">YIT 11841</strain>
    </source>
</reference>
<gene>
    <name evidence="1" type="ORF">HMPREF9442_00827</name>
</gene>
<evidence type="ECO:0000313" key="1">
    <source>
        <dbReference type="EMBL" id="EGG55961.1"/>
    </source>
</evidence>
<dbReference type="STRING" id="762982.HMPREF9442_00827"/>
<organism evidence="1 2">
    <name type="scientific">Paraprevotella xylaniphila YIT 11841</name>
    <dbReference type="NCBI Taxonomy" id="762982"/>
    <lineage>
        <taxon>Bacteria</taxon>
        <taxon>Pseudomonadati</taxon>
        <taxon>Bacteroidota</taxon>
        <taxon>Bacteroidia</taxon>
        <taxon>Bacteroidales</taxon>
        <taxon>Prevotellaceae</taxon>
        <taxon>Paraprevotella</taxon>
    </lineage>
</organism>
<dbReference type="EMBL" id="AFBR01000022">
    <property type="protein sequence ID" value="EGG55961.1"/>
    <property type="molecule type" value="Genomic_DNA"/>
</dbReference>
<comment type="caution">
    <text evidence="1">The sequence shown here is derived from an EMBL/GenBank/DDBJ whole genome shotgun (WGS) entry which is preliminary data.</text>
</comment>
<dbReference type="HOGENOM" id="CLU_219120_0_0_10"/>
<keyword evidence="2" id="KW-1185">Reference proteome</keyword>
<name>F3QRM3_9BACT</name>
<dbReference type="AlphaFoldDB" id="F3QRM3"/>
<dbReference type="PROSITE" id="PS51257">
    <property type="entry name" value="PROKAR_LIPOPROTEIN"/>
    <property type="match status" value="1"/>
</dbReference>
<evidence type="ECO:0000313" key="2">
    <source>
        <dbReference type="Proteomes" id="UP000005546"/>
    </source>
</evidence>
<protein>
    <submittedName>
        <fullName evidence="1">Uncharacterized protein</fullName>
    </submittedName>
</protein>
<proteinExistence type="predicted"/>
<accession>F3QRM3</accession>